<protein>
    <submittedName>
        <fullName evidence="3">Protein AHC1</fullName>
    </submittedName>
</protein>
<feature type="region of interest" description="Disordered" evidence="1">
    <location>
        <begin position="609"/>
        <end position="753"/>
    </location>
</feature>
<feature type="compositionally biased region" description="Polar residues" evidence="1">
    <location>
        <begin position="663"/>
        <end position="674"/>
    </location>
</feature>
<dbReference type="Proteomes" id="UP001321749">
    <property type="component" value="Unassembled WGS sequence"/>
</dbReference>
<organism evidence="3 4">
    <name type="scientific">Cladorrhinum samala</name>
    <dbReference type="NCBI Taxonomy" id="585594"/>
    <lineage>
        <taxon>Eukaryota</taxon>
        <taxon>Fungi</taxon>
        <taxon>Dikarya</taxon>
        <taxon>Ascomycota</taxon>
        <taxon>Pezizomycotina</taxon>
        <taxon>Sordariomycetes</taxon>
        <taxon>Sordariomycetidae</taxon>
        <taxon>Sordariales</taxon>
        <taxon>Podosporaceae</taxon>
        <taxon>Cladorrhinum</taxon>
    </lineage>
</organism>
<evidence type="ECO:0000313" key="4">
    <source>
        <dbReference type="Proteomes" id="UP001321749"/>
    </source>
</evidence>
<evidence type="ECO:0000256" key="1">
    <source>
        <dbReference type="SAM" id="MobiDB-lite"/>
    </source>
</evidence>
<feature type="domain" description="AHC1-like C2H2 zinc-finger" evidence="2">
    <location>
        <begin position="428"/>
        <end position="480"/>
    </location>
</feature>
<feature type="region of interest" description="Disordered" evidence="1">
    <location>
        <begin position="382"/>
        <end position="411"/>
    </location>
</feature>
<comment type="caution">
    <text evidence="3">The sequence shown here is derived from an EMBL/GenBank/DDBJ whole genome shotgun (WGS) entry which is preliminary data.</text>
</comment>
<evidence type="ECO:0000259" key="2">
    <source>
        <dbReference type="Pfam" id="PF25909"/>
    </source>
</evidence>
<feature type="region of interest" description="Disordered" evidence="1">
    <location>
        <begin position="548"/>
        <end position="577"/>
    </location>
</feature>
<feature type="region of interest" description="Disordered" evidence="1">
    <location>
        <begin position="200"/>
        <end position="256"/>
    </location>
</feature>
<dbReference type="AlphaFoldDB" id="A0AAV9I036"/>
<evidence type="ECO:0000313" key="3">
    <source>
        <dbReference type="EMBL" id="KAK4466502.1"/>
    </source>
</evidence>
<keyword evidence="4" id="KW-1185">Reference proteome</keyword>
<name>A0AAV9I036_9PEZI</name>
<dbReference type="InterPro" id="IPR058706">
    <property type="entry name" value="zf-C2H2_AHC1-like"/>
</dbReference>
<feature type="region of interest" description="Disordered" evidence="1">
    <location>
        <begin position="773"/>
        <end position="799"/>
    </location>
</feature>
<feature type="compositionally biased region" description="Polar residues" evidence="1">
    <location>
        <begin position="699"/>
        <end position="710"/>
    </location>
</feature>
<reference evidence="3" key="2">
    <citation type="submission" date="2023-06" db="EMBL/GenBank/DDBJ databases">
        <authorList>
            <consortium name="Lawrence Berkeley National Laboratory"/>
            <person name="Mondo S.J."/>
            <person name="Hensen N."/>
            <person name="Bonometti L."/>
            <person name="Westerberg I."/>
            <person name="Brannstrom I.O."/>
            <person name="Guillou S."/>
            <person name="Cros-Aarteil S."/>
            <person name="Calhoun S."/>
            <person name="Haridas S."/>
            <person name="Kuo A."/>
            <person name="Pangilinan J."/>
            <person name="Riley R."/>
            <person name="Labutti K."/>
            <person name="Andreopoulos B."/>
            <person name="Lipzen A."/>
            <person name="Chen C."/>
            <person name="Yanf M."/>
            <person name="Daum C."/>
            <person name="Ng V."/>
            <person name="Clum A."/>
            <person name="Steindorff A."/>
            <person name="Ohm R."/>
            <person name="Martin F."/>
            <person name="Silar P."/>
            <person name="Natvig D."/>
            <person name="Lalanne C."/>
            <person name="Gautier V."/>
            <person name="Ament-Velasquez S.L."/>
            <person name="Kruys A."/>
            <person name="Hutchinson M.I."/>
            <person name="Powell A.J."/>
            <person name="Barry K."/>
            <person name="Miller A.N."/>
            <person name="Grigoriev I.V."/>
            <person name="Debuchy R."/>
            <person name="Gladieux P."/>
            <person name="Thoren M.H."/>
            <person name="Johannesson H."/>
        </authorList>
    </citation>
    <scope>NUCLEOTIDE SEQUENCE</scope>
    <source>
        <strain evidence="3">PSN324</strain>
    </source>
</reference>
<sequence>MPAVLIKSSPWLPSNTTSASFQMCTEGCIKMQAHRGCRLTFGQKKIVLSRAFDVVAAVRCSLFRSVLVVLFSPSPSLFLPLHRKATATVAQLSSPSCFPVRSVWGPATSAAAGLFALSQSTQQNRLNPTHAAPPFSVLRLAVNPFLEIISPADCKVMPMHMFRLWNSENRGSDKTVEGNLCVAHCDEPSTIASNAPELLTPISPKKRRPSFVDTASCSQAKRAKTEEDTHGGLPSPTSACADGEEAGMLRGRSSSNRGLDLDRARDIIQYQFGLEILMKHDELRLINQELAKCQVALEQLRRCHLIPYPIQCPTPSQVLEISSGKGPALQSKPGQPVPKWAPPFGVVEGPYARHYAKWLIPDPMFDGIQPQAAGLTETGRARNAAAEGRTTRNTVSMETGGLGKQRPARGTAGQRLHALSSGYSQPKDKQSPCILKRSDGITVKLICKDCHRWDFSSTQGFINHCRIAHKRDYKSHEEAAVHCGHPIEVDESGVILGADSKPSPAVAASGVVGSVHPLARNESSSDQDTYKALLSRIKSSLDMYHAGGLPNVGSIPTAQKSSRRRASATPGLVKSSDTPYLSQLMHKKRLSGNLKHEVAEAKTKIDWDVLSPGEDSDADQPAGLEGAMSSKISSAPAARTPVVMRMPARSAVSPSEPAAVPHPSSSKSYGTTATRLAAMESPEVPESPIYDDDMDVEMSPNTMASHNAPSLVSDDGEYDDSDDGSASDSSDDAMETGSVSDVAEISIAEDADDRVRTIHRKANNGAVKLKKDEERHVTFVSPSPVPTNPVAKGRRKQNA</sequence>
<proteinExistence type="predicted"/>
<accession>A0AAV9I036</accession>
<dbReference type="Pfam" id="PF25909">
    <property type="entry name" value="zf-C2H2_AHC1"/>
    <property type="match status" value="1"/>
</dbReference>
<dbReference type="EMBL" id="MU864931">
    <property type="protein sequence ID" value="KAK4466502.1"/>
    <property type="molecule type" value="Genomic_DNA"/>
</dbReference>
<feature type="compositionally biased region" description="Acidic residues" evidence="1">
    <location>
        <begin position="714"/>
        <end position="734"/>
    </location>
</feature>
<reference evidence="3" key="1">
    <citation type="journal article" date="2023" name="Mol. Phylogenet. Evol.">
        <title>Genome-scale phylogeny and comparative genomics of the fungal order Sordariales.</title>
        <authorList>
            <person name="Hensen N."/>
            <person name="Bonometti L."/>
            <person name="Westerberg I."/>
            <person name="Brannstrom I.O."/>
            <person name="Guillou S."/>
            <person name="Cros-Aarteil S."/>
            <person name="Calhoun S."/>
            <person name="Haridas S."/>
            <person name="Kuo A."/>
            <person name="Mondo S."/>
            <person name="Pangilinan J."/>
            <person name="Riley R."/>
            <person name="LaButti K."/>
            <person name="Andreopoulos B."/>
            <person name="Lipzen A."/>
            <person name="Chen C."/>
            <person name="Yan M."/>
            <person name="Daum C."/>
            <person name="Ng V."/>
            <person name="Clum A."/>
            <person name="Steindorff A."/>
            <person name="Ohm R.A."/>
            <person name="Martin F."/>
            <person name="Silar P."/>
            <person name="Natvig D.O."/>
            <person name="Lalanne C."/>
            <person name="Gautier V."/>
            <person name="Ament-Velasquez S.L."/>
            <person name="Kruys A."/>
            <person name="Hutchinson M.I."/>
            <person name="Powell A.J."/>
            <person name="Barry K."/>
            <person name="Miller A.N."/>
            <person name="Grigoriev I.V."/>
            <person name="Debuchy R."/>
            <person name="Gladieux P."/>
            <person name="Hiltunen Thoren M."/>
            <person name="Johannesson H."/>
        </authorList>
    </citation>
    <scope>NUCLEOTIDE SEQUENCE</scope>
    <source>
        <strain evidence="3">PSN324</strain>
    </source>
</reference>
<gene>
    <name evidence="3" type="ORF">QBC42DRAFT_343031</name>
</gene>